<evidence type="ECO:0000256" key="2">
    <source>
        <dbReference type="ARBA" id="ARBA00010581"/>
    </source>
</evidence>
<sequence length="295" mass="33492">MADYQSYYVPEQSKWPIIATVGLGVMLYGAASIMVASNQGESTGSAWMIFWAGILVMIYMLFGWFGSVIKESRSGLYSPQMDRSFRWGMSWFIFSEVMFFAAFFGALFYARVFAVPWLGGEGDRGSSNMLWEGFQATWPLINNPDPEAYPAPKSVIGAWGLPLVNTILLVTSSFTITVAHHAIKADNRKKLKIWLGATIVLALVFLFFQAEEYMHAYQDLNLTLQSGIYGSTFFMLTGFHGFHVMLGTLMLIIMFMRIQKGHFTADNHFGFEATSWYWHFVDVVWLGLFVFVYVI</sequence>
<dbReference type="EMBL" id="JAVMBO010000003">
    <property type="protein sequence ID" value="MDS1308947.1"/>
    <property type="molecule type" value="Genomic_DNA"/>
</dbReference>
<feature type="transmembrane region" description="Helical" evidence="11">
    <location>
        <begin position="191"/>
        <end position="208"/>
    </location>
</feature>
<keyword evidence="14" id="KW-1185">Reference proteome</keyword>
<dbReference type="InterPro" id="IPR033945">
    <property type="entry name" value="Cyt_c_oxase_su3_dom"/>
</dbReference>
<evidence type="ECO:0000256" key="5">
    <source>
        <dbReference type="ARBA" id="ARBA00022967"/>
    </source>
</evidence>
<dbReference type="InterPro" id="IPR000298">
    <property type="entry name" value="Cyt_c_oxidase-like_su3"/>
</dbReference>
<dbReference type="RefSeq" id="WP_200370765.1">
    <property type="nucleotide sequence ID" value="NZ_JAVMBO010000003.1"/>
</dbReference>
<feature type="transmembrane region" description="Helical" evidence="11">
    <location>
        <begin position="156"/>
        <end position="179"/>
    </location>
</feature>
<dbReference type="PROSITE" id="PS50253">
    <property type="entry name" value="COX3"/>
    <property type="match status" value="1"/>
</dbReference>
<evidence type="ECO:0000313" key="13">
    <source>
        <dbReference type="EMBL" id="MDS1308947.1"/>
    </source>
</evidence>
<evidence type="ECO:0000256" key="6">
    <source>
        <dbReference type="ARBA" id="ARBA00022989"/>
    </source>
</evidence>
<name>A0ABU2HD00_9GAMM</name>
<feature type="domain" description="Heme-copper oxidase subunit III family profile" evidence="12">
    <location>
        <begin position="3"/>
        <end position="295"/>
    </location>
</feature>
<feature type="transmembrane region" description="Helical" evidence="11">
    <location>
        <begin position="15"/>
        <end position="36"/>
    </location>
</feature>
<comment type="similarity">
    <text evidence="2 10">Belongs to the cytochrome c oxidase subunit 3 family.</text>
</comment>
<keyword evidence="6 11" id="KW-1133">Transmembrane helix</keyword>
<dbReference type="Gene3D" id="1.10.287.70">
    <property type="match status" value="1"/>
</dbReference>
<proteinExistence type="inferred from homology"/>
<evidence type="ECO:0000256" key="4">
    <source>
        <dbReference type="ARBA" id="ARBA00022692"/>
    </source>
</evidence>
<dbReference type="SUPFAM" id="SSF81452">
    <property type="entry name" value="Cytochrome c oxidase subunit III-like"/>
    <property type="match status" value="1"/>
</dbReference>
<evidence type="ECO:0000259" key="12">
    <source>
        <dbReference type="PROSITE" id="PS50253"/>
    </source>
</evidence>
<feature type="transmembrane region" description="Helical" evidence="11">
    <location>
        <begin position="228"/>
        <end position="255"/>
    </location>
</feature>
<dbReference type="Pfam" id="PF00510">
    <property type="entry name" value="COX3"/>
    <property type="match status" value="2"/>
</dbReference>
<evidence type="ECO:0000313" key="14">
    <source>
        <dbReference type="Proteomes" id="UP001267407"/>
    </source>
</evidence>
<keyword evidence="7 11" id="KW-0472">Membrane</keyword>
<protein>
    <recommendedName>
        <fullName evidence="3">cytochrome-c oxidase</fullName>
        <ecNumber evidence="3">7.1.1.9</ecNumber>
    </recommendedName>
    <alternativeName>
        <fullName evidence="8">Cytochrome aa3 subunit 3</fullName>
    </alternativeName>
    <alternativeName>
        <fullName evidence="9">Cytochrome c oxidase polypeptide III</fullName>
    </alternativeName>
</protein>
<feature type="transmembrane region" description="Helical" evidence="11">
    <location>
        <begin position="90"/>
        <end position="110"/>
    </location>
</feature>
<evidence type="ECO:0000256" key="7">
    <source>
        <dbReference type="ARBA" id="ARBA00023136"/>
    </source>
</evidence>
<evidence type="ECO:0000256" key="1">
    <source>
        <dbReference type="ARBA" id="ARBA00004141"/>
    </source>
</evidence>
<dbReference type="InterPro" id="IPR024791">
    <property type="entry name" value="Cyt_c/ubiquinol_Oxase_su3"/>
</dbReference>
<dbReference type="EC" id="7.1.1.9" evidence="3"/>
<gene>
    <name evidence="13" type="ORF">RKA07_02380</name>
</gene>
<feature type="transmembrane region" description="Helical" evidence="11">
    <location>
        <begin position="276"/>
        <end position="294"/>
    </location>
</feature>
<comment type="caution">
    <text evidence="13">The sequence shown here is derived from an EMBL/GenBank/DDBJ whole genome shotgun (WGS) entry which is preliminary data.</text>
</comment>
<organism evidence="13 14">
    <name type="scientific">Marinobacter xiaoshiensis</name>
    <dbReference type="NCBI Taxonomy" id="3073652"/>
    <lineage>
        <taxon>Bacteria</taxon>
        <taxon>Pseudomonadati</taxon>
        <taxon>Pseudomonadota</taxon>
        <taxon>Gammaproteobacteria</taxon>
        <taxon>Pseudomonadales</taxon>
        <taxon>Marinobacteraceae</taxon>
        <taxon>Marinobacter</taxon>
    </lineage>
</organism>
<accession>A0ABU2HD00</accession>
<evidence type="ECO:0000256" key="11">
    <source>
        <dbReference type="SAM" id="Phobius"/>
    </source>
</evidence>
<dbReference type="CDD" id="cd01665">
    <property type="entry name" value="Cyt_c_Oxidase_III"/>
    <property type="match status" value="1"/>
</dbReference>
<dbReference type="PANTHER" id="PTHR11403:SF7">
    <property type="entry name" value="CYTOCHROME C OXIDASE SUBUNIT 3"/>
    <property type="match status" value="1"/>
</dbReference>
<comment type="subcellular location">
    <subcellularLocation>
        <location evidence="10">Cell membrane</location>
        <topology evidence="10">Multi-pass membrane protein</topology>
    </subcellularLocation>
    <subcellularLocation>
        <location evidence="1">Membrane</location>
        <topology evidence="1">Multi-pass membrane protein</topology>
    </subcellularLocation>
</comment>
<reference evidence="13" key="1">
    <citation type="submission" date="2023-09" db="EMBL/GenBank/DDBJ databases">
        <title>Marinobacter sediminicola sp. nov. and Marinobacter maritimum sp. nov., isolated from marine sediment.</title>
        <authorList>
            <person name="An J."/>
        </authorList>
    </citation>
    <scope>NUCLEOTIDE SEQUENCE</scope>
    <source>
        <strain evidence="13">F60267</strain>
    </source>
</reference>
<dbReference type="Proteomes" id="UP001267407">
    <property type="component" value="Unassembled WGS sequence"/>
</dbReference>
<keyword evidence="5" id="KW-1278">Translocase</keyword>
<evidence type="ECO:0000256" key="3">
    <source>
        <dbReference type="ARBA" id="ARBA00012949"/>
    </source>
</evidence>
<evidence type="ECO:0000256" key="8">
    <source>
        <dbReference type="ARBA" id="ARBA00031400"/>
    </source>
</evidence>
<dbReference type="InterPro" id="IPR035973">
    <property type="entry name" value="Cyt_c_oxidase_su3-like_sf"/>
</dbReference>
<dbReference type="PANTHER" id="PTHR11403">
    <property type="entry name" value="CYTOCHROME C OXIDASE SUBUNIT III"/>
    <property type="match status" value="1"/>
</dbReference>
<dbReference type="Gene3D" id="1.20.120.80">
    <property type="entry name" value="Cytochrome c oxidase, subunit III, four-helix bundle"/>
    <property type="match status" value="1"/>
</dbReference>
<evidence type="ECO:0000256" key="10">
    <source>
        <dbReference type="RuleBase" id="RU003376"/>
    </source>
</evidence>
<dbReference type="InterPro" id="IPR013833">
    <property type="entry name" value="Cyt_c_oxidase_su3_a-hlx"/>
</dbReference>
<evidence type="ECO:0000256" key="9">
    <source>
        <dbReference type="ARBA" id="ARBA00031625"/>
    </source>
</evidence>
<feature type="transmembrane region" description="Helical" evidence="11">
    <location>
        <begin position="48"/>
        <end position="69"/>
    </location>
</feature>
<keyword evidence="4 10" id="KW-0812">Transmembrane</keyword>